<organism evidence="2 3">
    <name type="scientific">Oryza sativa subsp. japonica</name>
    <name type="common">Rice</name>
    <dbReference type="NCBI Taxonomy" id="39947"/>
    <lineage>
        <taxon>Eukaryota</taxon>
        <taxon>Viridiplantae</taxon>
        <taxon>Streptophyta</taxon>
        <taxon>Embryophyta</taxon>
        <taxon>Tracheophyta</taxon>
        <taxon>Spermatophyta</taxon>
        <taxon>Magnoliopsida</taxon>
        <taxon>Liliopsida</taxon>
        <taxon>Poales</taxon>
        <taxon>Poaceae</taxon>
        <taxon>BOP clade</taxon>
        <taxon>Oryzoideae</taxon>
        <taxon>Oryzeae</taxon>
        <taxon>Oryzinae</taxon>
        <taxon>Oryza</taxon>
        <taxon>Oryza sativa</taxon>
    </lineage>
</organism>
<feature type="signal peptide" evidence="1">
    <location>
        <begin position="1"/>
        <end position="18"/>
    </location>
</feature>
<dbReference type="PROSITE" id="PS51257">
    <property type="entry name" value="PROKAR_LIPOPROTEIN"/>
    <property type="match status" value="1"/>
</dbReference>
<reference evidence="3" key="1">
    <citation type="journal article" date="2005" name="Nature">
        <title>The map-based sequence of the rice genome.</title>
        <authorList>
            <consortium name="International rice genome sequencing project (IRGSP)"/>
            <person name="Matsumoto T."/>
            <person name="Wu J."/>
            <person name="Kanamori H."/>
            <person name="Katayose Y."/>
            <person name="Fujisawa M."/>
            <person name="Namiki N."/>
            <person name="Mizuno H."/>
            <person name="Yamamoto K."/>
            <person name="Antonio B.A."/>
            <person name="Baba T."/>
            <person name="Sakata K."/>
            <person name="Nagamura Y."/>
            <person name="Aoki H."/>
            <person name="Arikawa K."/>
            <person name="Arita K."/>
            <person name="Bito T."/>
            <person name="Chiden Y."/>
            <person name="Fujitsuka N."/>
            <person name="Fukunaka R."/>
            <person name="Hamada M."/>
            <person name="Harada C."/>
            <person name="Hayashi A."/>
            <person name="Hijishita S."/>
            <person name="Honda M."/>
            <person name="Hosokawa S."/>
            <person name="Ichikawa Y."/>
            <person name="Idonuma A."/>
            <person name="Iijima M."/>
            <person name="Ikeda M."/>
            <person name="Ikeno M."/>
            <person name="Ito K."/>
            <person name="Ito S."/>
            <person name="Ito T."/>
            <person name="Ito Y."/>
            <person name="Ito Y."/>
            <person name="Iwabuchi A."/>
            <person name="Kamiya K."/>
            <person name="Karasawa W."/>
            <person name="Kurita K."/>
            <person name="Katagiri S."/>
            <person name="Kikuta A."/>
            <person name="Kobayashi H."/>
            <person name="Kobayashi N."/>
            <person name="Machita K."/>
            <person name="Maehara T."/>
            <person name="Masukawa M."/>
            <person name="Mizubayashi T."/>
            <person name="Mukai Y."/>
            <person name="Nagasaki H."/>
            <person name="Nagata Y."/>
            <person name="Naito S."/>
            <person name="Nakashima M."/>
            <person name="Nakama Y."/>
            <person name="Nakamichi Y."/>
            <person name="Nakamura M."/>
            <person name="Meguro A."/>
            <person name="Negishi M."/>
            <person name="Ohta I."/>
            <person name="Ohta T."/>
            <person name="Okamoto M."/>
            <person name="Ono N."/>
            <person name="Saji S."/>
            <person name="Sakaguchi M."/>
            <person name="Sakai K."/>
            <person name="Shibata M."/>
            <person name="Shimokawa T."/>
            <person name="Song J."/>
            <person name="Takazaki Y."/>
            <person name="Terasawa K."/>
            <person name="Tsugane M."/>
            <person name="Tsuji K."/>
            <person name="Ueda S."/>
            <person name="Waki K."/>
            <person name="Yamagata H."/>
            <person name="Yamamoto M."/>
            <person name="Yamamoto S."/>
            <person name="Yamane H."/>
            <person name="Yoshiki S."/>
            <person name="Yoshihara R."/>
            <person name="Yukawa K."/>
            <person name="Zhong H."/>
            <person name="Yano M."/>
            <person name="Yuan Q."/>
            <person name="Ouyang S."/>
            <person name="Liu J."/>
            <person name="Jones K.M."/>
            <person name="Gansberger K."/>
            <person name="Moffat K."/>
            <person name="Hill J."/>
            <person name="Bera J."/>
            <person name="Fadrosh D."/>
            <person name="Jin S."/>
            <person name="Johri S."/>
            <person name="Kim M."/>
            <person name="Overton L."/>
            <person name="Reardon M."/>
            <person name="Tsitrin T."/>
            <person name="Vuong H."/>
            <person name="Weaver B."/>
            <person name="Ciecko A."/>
            <person name="Tallon L."/>
            <person name="Jackson J."/>
            <person name="Pai G."/>
            <person name="Aken S.V."/>
            <person name="Utterback T."/>
            <person name="Reidmuller S."/>
            <person name="Feldblyum T."/>
            <person name="Hsiao J."/>
            <person name="Zismann V."/>
            <person name="Iobst S."/>
            <person name="de Vazeille A.R."/>
            <person name="Buell C.R."/>
            <person name="Ying K."/>
            <person name="Li Y."/>
            <person name="Lu T."/>
            <person name="Huang Y."/>
            <person name="Zhao Q."/>
            <person name="Feng Q."/>
            <person name="Zhang L."/>
            <person name="Zhu J."/>
            <person name="Weng Q."/>
            <person name="Mu J."/>
            <person name="Lu Y."/>
            <person name="Fan D."/>
            <person name="Liu Y."/>
            <person name="Guan J."/>
            <person name="Zhang Y."/>
            <person name="Yu S."/>
            <person name="Liu X."/>
            <person name="Zhang Y."/>
            <person name="Hong G."/>
            <person name="Han B."/>
            <person name="Choisne N."/>
            <person name="Demange N."/>
            <person name="Orjeda G."/>
            <person name="Samain S."/>
            <person name="Cattolico L."/>
            <person name="Pelletier E."/>
            <person name="Couloux A."/>
            <person name="Segurens B."/>
            <person name="Wincker P."/>
            <person name="D'Hont A."/>
            <person name="Scarpelli C."/>
            <person name="Weissenbach J."/>
            <person name="Salanoubat M."/>
            <person name="Quetier F."/>
            <person name="Yu Y."/>
            <person name="Kim H.R."/>
            <person name="Rambo T."/>
            <person name="Currie J."/>
            <person name="Collura K."/>
            <person name="Luo M."/>
            <person name="Yang T."/>
            <person name="Ammiraju J.S.S."/>
            <person name="Engler F."/>
            <person name="Soderlund C."/>
            <person name="Wing R.A."/>
            <person name="Palmer L.E."/>
            <person name="de la Bastide M."/>
            <person name="Spiegel L."/>
            <person name="Nascimento L."/>
            <person name="Zutavern T."/>
            <person name="O'Shaughnessy A."/>
            <person name="Dike S."/>
            <person name="Dedhia N."/>
            <person name="Preston R."/>
            <person name="Balija V."/>
            <person name="McCombie W.R."/>
            <person name="Chow T."/>
            <person name="Chen H."/>
            <person name="Chung M."/>
            <person name="Chen C."/>
            <person name="Shaw J."/>
            <person name="Wu H."/>
            <person name="Hsiao K."/>
            <person name="Chao Y."/>
            <person name="Chu M."/>
            <person name="Cheng C."/>
            <person name="Hour A."/>
            <person name="Lee P."/>
            <person name="Lin S."/>
            <person name="Lin Y."/>
            <person name="Liou J."/>
            <person name="Liu S."/>
            <person name="Hsing Y."/>
            <person name="Raghuvanshi S."/>
            <person name="Mohanty A."/>
            <person name="Bharti A.K."/>
            <person name="Gaur A."/>
            <person name="Gupta V."/>
            <person name="Kumar D."/>
            <person name="Ravi V."/>
            <person name="Vij S."/>
            <person name="Kapur A."/>
            <person name="Khurana P."/>
            <person name="Khurana P."/>
            <person name="Khurana J.P."/>
            <person name="Tyagi A.K."/>
            <person name="Gaikwad K."/>
            <person name="Singh A."/>
            <person name="Dalal V."/>
            <person name="Srivastava S."/>
            <person name="Dixit A."/>
            <person name="Pal A.K."/>
            <person name="Ghazi I.A."/>
            <person name="Yadav M."/>
            <person name="Pandit A."/>
            <person name="Bhargava A."/>
            <person name="Sureshbabu K."/>
            <person name="Batra K."/>
            <person name="Sharma T.R."/>
            <person name="Mohapatra T."/>
            <person name="Singh N.K."/>
            <person name="Messing J."/>
            <person name="Nelson A.B."/>
            <person name="Fuks G."/>
            <person name="Kavchok S."/>
            <person name="Keizer G."/>
            <person name="Linton E."/>
            <person name="Llaca V."/>
            <person name="Song R."/>
            <person name="Tanyolac B."/>
            <person name="Young S."/>
            <person name="Ho-Il K."/>
            <person name="Hahn J.H."/>
            <person name="Sangsakoo G."/>
            <person name="Vanavichit A."/>
            <person name="de Mattos Luiz.A.T."/>
            <person name="Zimmer P.D."/>
            <person name="Malone G."/>
            <person name="Dellagostin O."/>
            <person name="de Oliveira A.C."/>
            <person name="Bevan M."/>
            <person name="Bancroft I."/>
            <person name="Minx P."/>
            <person name="Cordum H."/>
            <person name="Wilson R."/>
            <person name="Cheng Z."/>
            <person name="Jin W."/>
            <person name="Jiang J."/>
            <person name="Leong S.A."/>
            <person name="Iwama H."/>
            <person name="Gojobori T."/>
            <person name="Itoh T."/>
            <person name="Niimura Y."/>
            <person name="Fujii Y."/>
            <person name="Habara T."/>
            <person name="Sakai H."/>
            <person name="Sato Y."/>
            <person name="Wilson G."/>
            <person name="Kumar K."/>
            <person name="McCouch S."/>
            <person name="Juretic N."/>
            <person name="Hoen D."/>
            <person name="Wright S."/>
            <person name="Bruskiewich R."/>
            <person name="Bureau T."/>
            <person name="Miyao A."/>
            <person name="Hirochika H."/>
            <person name="Nishikawa T."/>
            <person name="Kadowaki K."/>
            <person name="Sugiura M."/>
            <person name="Burr B."/>
            <person name="Sasaki T."/>
        </authorList>
    </citation>
    <scope>NUCLEOTIDE SEQUENCE [LARGE SCALE GENOMIC DNA]</scope>
    <source>
        <strain evidence="3">cv. Nipponbare</strain>
    </source>
</reference>
<evidence type="ECO:0000256" key="1">
    <source>
        <dbReference type="SAM" id="SignalP"/>
    </source>
</evidence>
<evidence type="ECO:0000313" key="2">
    <source>
        <dbReference type="EMBL" id="AAL58146.1"/>
    </source>
</evidence>
<dbReference type="EMBL" id="AC093093">
    <property type="protein sequence ID" value="AAL58146.1"/>
    <property type="molecule type" value="Genomic_DNA"/>
</dbReference>
<keyword evidence="1" id="KW-0732">Signal</keyword>
<reference evidence="3" key="2">
    <citation type="journal article" date="2008" name="Nucleic Acids Res.">
        <title>The rice annotation project database (RAP-DB): 2008 update.</title>
        <authorList>
            <consortium name="The rice annotation project (RAP)"/>
        </authorList>
    </citation>
    <scope>GENOME REANNOTATION</scope>
    <source>
        <strain evidence="3">cv. Nipponbare</strain>
    </source>
</reference>
<evidence type="ECO:0000313" key="3">
    <source>
        <dbReference type="Proteomes" id="UP000000763"/>
    </source>
</evidence>
<gene>
    <name evidence="2" type="primary">OSJNBb0076H04.4</name>
</gene>
<dbReference type="AlphaFoldDB" id="Q8W2X1"/>
<dbReference type="Proteomes" id="UP000000763">
    <property type="component" value="Chromosome 10"/>
</dbReference>
<name>Q8W2X1_ORYSJ</name>
<proteinExistence type="predicted"/>
<accession>Q8W2X1</accession>
<sequence>MSRHRAGVLLLGAQSCLPVPGVPAVGGVGSVLLSMARMGWKLCHVFRPYAVVMYTSDQSITYSNSRALGYGQAEQCTQLVTPPLMGIYVFTIGLPSSPSTGGFVSSAGWSHRRQWATSSSPLACLLRHLCCVRFHNRPIMLPFKDVFVFVIILLLPSPTAATPLLTGSPTSSSSSTSCQASST</sequence>
<feature type="chain" id="PRO_5004314745" evidence="1">
    <location>
        <begin position="19"/>
        <end position="183"/>
    </location>
</feature>
<protein>
    <submittedName>
        <fullName evidence="2">Uncharacterized protein</fullName>
    </submittedName>
</protein>